<sequence length="95" mass="10922">MYIYFLMPSFTVKNTRNRLLYGQCDLHSIVLPHPILPPIRSIGSTGTVCRSAGFLPTCLCILSRNALPLDFWSDRFDWLVRVLKHWFGALHLFVG</sequence>
<dbReference type="AlphaFoldDB" id="A0AAD8K5Q5"/>
<reference evidence="1" key="1">
    <citation type="journal article" date="2023" name="bioRxiv">
        <title>Improved chromosome-level genome assembly for marigold (Tagetes erecta).</title>
        <authorList>
            <person name="Jiang F."/>
            <person name="Yuan L."/>
            <person name="Wang S."/>
            <person name="Wang H."/>
            <person name="Xu D."/>
            <person name="Wang A."/>
            <person name="Fan W."/>
        </authorList>
    </citation>
    <scope>NUCLEOTIDE SEQUENCE</scope>
    <source>
        <strain evidence="1">WSJ</strain>
        <tissue evidence="1">Leaf</tissue>
    </source>
</reference>
<keyword evidence="2" id="KW-1185">Reference proteome</keyword>
<evidence type="ECO:0000313" key="1">
    <source>
        <dbReference type="EMBL" id="KAK1414926.1"/>
    </source>
</evidence>
<proteinExistence type="predicted"/>
<gene>
    <name evidence="1" type="ORF">QVD17_30691</name>
</gene>
<protein>
    <submittedName>
        <fullName evidence="1">Uncharacterized protein</fullName>
    </submittedName>
</protein>
<evidence type="ECO:0000313" key="2">
    <source>
        <dbReference type="Proteomes" id="UP001229421"/>
    </source>
</evidence>
<organism evidence="1 2">
    <name type="scientific">Tagetes erecta</name>
    <name type="common">African marigold</name>
    <dbReference type="NCBI Taxonomy" id="13708"/>
    <lineage>
        <taxon>Eukaryota</taxon>
        <taxon>Viridiplantae</taxon>
        <taxon>Streptophyta</taxon>
        <taxon>Embryophyta</taxon>
        <taxon>Tracheophyta</taxon>
        <taxon>Spermatophyta</taxon>
        <taxon>Magnoliopsida</taxon>
        <taxon>eudicotyledons</taxon>
        <taxon>Gunneridae</taxon>
        <taxon>Pentapetalae</taxon>
        <taxon>asterids</taxon>
        <taxon>campanulids</taxon>
        <taxon>Asterales</taxon>
        <taxon>Asteraceae</taxon>
        <taxon>Asteroideae</taxon>
        <taxon>Heliantheae alliance</taxon>
        <taxon>Tageteae</taxon>
        <taxon>Tagetes</taxon>
    </lineage>
</organism>
<dbReference type="EMBL" id="JAUHHV010000008">
    <property type="protein sequence ID" value="KAK1414926.1"/>
    <property type="molecule type" value="Genomic_DNA"/>
</dbReference>
<accession>A0AAD8K5Q5</accession>
<comment type="caution">
    <text evidence="1">The sequence shown here is derived from an EMBL/GenBank/DDBJ whole genome shotgun (WGS) entry which is preliminary data.</text>
</comment>
<name>A0AAD8K5Q5_TARER</name>
<dbReference type="Proteomes" id="UP001229421">
    <property type="component" value="Unassembled WGS sequence"/>
</dbReference>